<reference evidence="6 7" key="1">
    <citation type="submission" date="2022-12" db="EMBL/GenBank/DDBJ databases">
        <title>Dasania phycosphaerae sp. nov., isolated from particulate material of the south coast of Korea.</title>
        <authorList>
            <person name="Jiang Y."/>
        </authorList>
    </citation>
    <scope>NUCLEOTIDE SEQUENCE [LARGE SCALE GENOMIC DNA]</scope>
    <source>
        <strain evidence="6 7">GY-19</strain>
    </source>
</reference>
<gene>
    <name evidence="6" type="ORF">O0V09_04730</name>
</gene>
<keyword evidence="3" id="KW-0238">DNA-binding</keyword>
<keyword evidence="7" id="KW-1185">Reference proteome</keyword>
<dbReference type="SUPFAM" id="SSF46785">
    <property type="entry name" value="Winged helix' DNA-binding domain"/>
    <property type="match status" value="1"/>
</dbReference>
<dbReference type="Pfam" id="PF03466">
    <property type="entry name" value="LysR_substrate"/>
    <property type="match status" value="1"/>
</dbReference>
<evidence type="ECO:0000256" key="3">
    <source>
        <dbReference type="ARBA" id="ARBA00023125"/>
    </source>
</evidence>
<dbReference type="InterPro" id="IPR036390">
    <property type="entry name" value="WH_DNA-bd_sf"/>
</dbReference>
<keyword evidence="4" id="KW-0804">Transcription</keyword>
<evidence type="ECO:0000313" key="7">
    <source>
        <dbReference type="Proteomes" id="UP001069090"/>
    </source>
</evidence>
<dbReference type="EMBL" id="JAPTGG010000003">
    <property type="protein sequence ID" value="MCZ0864491.1"/>
    <property type="molecule type" value="Genomic_DNA"/>
</dbReference>
<evidence type="ECO:0000259" key="5">
    <source>
        <dbReference type="PROSITE" id="PS50931"/>
    </source>
</evidence>
<dbReference type="PANTHER" id="PTHR30419">
    <property type="entry name" value="HTH-TYPE TRANSCRIPTIONAL REGULATOR YBHD"/>
    <property type="match status" value="1"/>
</dbReference>
<dbReference type="InterPro" id="IPR050950">
    <property type="entry name" value="HTH-type_LysR_regulators"/>
</dbReference>
<comment type="caution">
    <text evidence="6">The sequence shown here is derived from an EMBL/GenBank/DDBJ whole genome shotgun (WGS) entry which is preliminary data.</text>
</comment>
<accession>A0A9J6RJ56</accession>
<dbReference type="PRINTS" id="PR00039">
    <property type="entry name" value="HTHLYSR"/>
</dbReference>
<dbReference type="PROSITE" id="PS50931">
    <property type="entry name" value="HTH_LYSR"/>
    <property type="match status" value="1"/>
</dbReference>
<dbReference type="GO" id="GO:0003677">
    <property type="term" value="F:DNA binding"/>
    <property type="evidence" value="ECO:0007669"/>
    <property type="project" value="UniProtKB-KW"/>
</dbReference>
<name>A0A9J6RJ56_9GAMM</name>
<proteinExistence type="inferred from homology"/>
<dbReference type="InterPro" id="IPR000847">
    <property type="entry name" value="LysR_HTH_N"/>
</dbReference>
<evidence type="ECO:0000313" key="6">
    <source>
        <dbReference type="EMBL" id="MCZ0864491.1"/>
    </source>
</evidence>
<dbReference type="GO" id="GO:0005829">
    <property type="term" value="C:cytosol"/>
    <property type="evidence" value="ECO:0007669"/>
    <property type="project" value="TreeGrafter"/>
</dbReference>
<dbReference type="InterPro" id="IPR036388">
    <property type="entry name" value="WH-like_DNA-bd_sf"/>
</dbReference>
<dbReference type="GO" id="GO:0003700">
    <property type="term" value="F:DNA-binding transcription factor activity"/>
    <property type="evidence" value="ECO:0007669"/>
    <property type="project" value="InterPro"/>
</dbReference>
<dbReference type="RefSeq" id="WP_258330646.1">
    <property type="nucleotide sequence ID" value="NZ_JAPTGG010000003.1"/>
</dbReference>
<feature type="domain" description="HTH lysR-type" evidence="5">
    <location>
        <begin position="1"/>
        <end position="58"/>
    </location>
</feature>
<keyword evidence="2" id="KW-0805">Transcription regulation</keyword>
<dbReference type="Gene3D" id="3.40.190.290">
    <property type="match status" value="1"/>
</dbReference>
<evidence type="ECO:0000256" key="2">
    <source>
        <dbReference type="ARBA" id="ARBA00023015"/>
    </source>
</evidence>
<dbReference type="Gene3D" id="1.10.10.10">
    <property type="entry name" value="Winged helix-like DNA-binding domain superfamily/Winged helix DNA-binding domain"/>
    <property type="match status" value="1"/>
</dbReference>
<dbReference type="Pfam" id="PF00126">
    <property type="entry name" value="HTH_1"/>
    <property type="match status" value="1"/>
</dbReference>
<dbReference type="SUPFAM" id="SSF53850">
    <property type="entry name" value="Periplasmic binding protein-like II"/>
    <property type="match status" value="1"/>
</dbReference>
<evidence type="ECO:0000256" key="1">
    <source>
        <dbReference type="ARBA" id="ARBA00009437"/>
    </source>
</evidence>
<dbReference type="PANTHER" id="PTHR30419:SF8">
    <property type="entry name" value="NITROGEN ASSIMILATION TRANSCRIPTIONAL ACTIVATOR-RELATED"/>
    <property type="match status" value="1"/>
</dbReference>
<comment type="similarity">
    <text evidence="1">Belongs to the LysR transcriptional regulatory family.</text>
</comment>
<evidence type="ECO:0000256" key="4">
    <source>
        <dbReference type="ARBA" id="ARBA00023163"/>
    </source>
</evidence>
<dbReference type="FunFam" id="1.10.10.10:FF:000001">
    <property type="entry name" value="LysR family transcriptional regulator"/>
    <property type="match status" value="1"/>
</dbReference>
<protein>
    <submittedName>
        <fullName evidence="6">LysR family transcriptional regulator</fullName>
    </submittedName>
</protein>
<dbReference type="Proteomes" id="UP001069090">
    <property type="component" value="Unassembled WGS sequence"/>
</dbReference>
<sequence length="292" mass="32933">MDNRQLQIFQCVATQLSFTQAAKALHMAQPAVSIAIKKLESELNSQLFDRAEKQICLTPEGEVLLDHANRILDQFQQARQAMSELAGLTLGEVKLCTSAMLGSYFLPDKLSRFRNLYPGIKLQLRGEGTSRAVQLLEQGEVDLGIVNMDTVPSSLLAFPLLQEEIVICVKDDDEFAQRAHIPFSDFAQRDLVIYSQGYYLREQLEKLARQQNSPLHIGIETNLLRPLFNFVREHCGISVCLKQVLNDEPGLVGIPFEEPLFLNLGLAYHKNRYLPKAGQALFDFLQQDSKPT</sequence>
<organism evidence="6 7">
    <name type="scientific">Dasania phycosphaerae</name>
    <dbReference type="NCBI Taxonomy" id="2950436"/>
    <lineage>
        <taxon>Bacteria</taxon>
        <taxon>Pseudomonadati</taxon>
        <taxon>Pseudomonadota</taxon>
        <taxon>Gammaproteobacteria</taxon>
        <taxon>Cellvibrionales</taxon>
        <taxon>Spongiibacteraceae</taxon>
        <taxon>Dasania</taxon>
    </lineage>
</organism>
<dbReference type="InterPro" id="IPR005119">
    <property type="entry name" value="LysR_subst-bd"/>
</dbReference>
<dbReference type="AlphaFoldDB" id="A0A9J6RJ56"/>
<dbReference type="CDD" id="cd05466">
    <property type="entry name" value="PBP2_LTTR_substrate"/>
    <property type="match status" value="1"/>
</dbReference>